<gene>
    <name evidence="2" type="ORF">SAMN02927930_02009</name>
</gene>
<dbReference type="EMBL" id="FMXN01000015">
    <property type="protein sequence ID" value="SDB51168.1"/>
    <property type="molecule type" value="Genomic_DNA"/>
</dbReference>
<dbReference type="STRING" id="1159017.SAMN02927930_02009"/>
<dbReference type="Proteomes" id="UP000199626">
    <property type="component" value="Unassembled WGS sequence"/>
</dbReference>
<sequence length="98" mass="10403">MWQEANSCPPPHTSWRVRGQGMTEYIIIVALVAVAAIGVYSLLGKAVRGQVAGIASEVTGQSANSQLNTARSAARRANTLSRQDVNLGNYDEVTESGN</sequence>
<keyword evidence="3" id="KW-1185">Reference proteome</keyword>
<protein>
    <submittedName>
        <fullName evidence="2">Flp pilus assembly protein, pilin Flp</fullName>
    </submittedName>
</protein>
<evidence type="ECO:0000313" key="3">
    <source>
        <dbReference type="Proteomes" id="UP000199626"/>
    </source>
</evidence>
<evidence type="ECO:0000256" key="1">
    <source>
        <dbReference type="SAM" id="Phobius"/>
    </source>
</evidence>
<organism evidence="2 3">
    <name type="scientific">Pseudidiomarina indica</name>
    <dbReference type="NCBI Taxonomy" id="1159017"/>
    <lineage>
        <taxon>Bacteria</taxon>
        <taxon>Pseudomonadati</taxon>
        <taxon>Pseudomonadota</taxon>
        <taxon>Gammaproteobacteria</taxon>
        <taxon>Alteromonadales</taxon>
        <taxon>Idiomarinaceae</taxon>
        <taxon>Pseudidiomarina</taxon>
    </lineage>
</organism>
<dbReference type="AlphaFoldDB" id="A0A1G6E1B0"/>
<keyword evidence="1" id="KW-0812">Transmembrane</keyword>
<reference evidence="3" key="1">
    <citation type="submission" date="2016-10" db="EMBL/GenBank/DDBJ databases">
        <authorList>
            <person name="Varghese N."/>
            <person name="Submissions S."/>
        </authorList>
    </citation>
    <scope>NUCLEOTIDE SEQUENCE [LARGE SCALE GENOMIC DNA]</scope>
    <source>
        <strain evidence="3">CGMCC 1.10824</strain>
    </source>
</reference>
<dbReference type="RefSeq" id="WP_092593916.1">
    <property type="nucleotide sequence ID" value="NZ_FMXN01000015.1"/>
</dbReference>
<evidence type="ECO:0000313" key="2">
    <source>
        <dbReference type="EMBL" id="SDB51168.1"/>
    </source>
</evidence>
<name>A0A1G6E1B0_9GAMM</name>
<keyword evidence="1" id="KW-0472">Membrane</keyword>
<feature type="transmembrane region" description="Helical" evidence="1">
    <location>
        <begin position="25"/>
        <end position="43"/>
    </location>
</feature>
<accession>A0A1G6E1B0</accession>
<keyword evidence="1" id="KW-1133">Transmembrane helix</keyword>
<proteinExistence type="predicted"/>